<reference evidence="7" key="2">
    <citation type="submission" date="2015-01" db="EMBL/GenBank/DDBJ databases">
        <title>Evolutionary Origins and Diversification of the Mycorrhizal Mutualists.</title>
        <authorList>
            <consortium name="DOE Joint Genome Institute"/>
            <consortium name="Mycorrhizal Genomics Consortium"/>
            <person name="Kohler A."/>
            <person name="Kuo A."/>
            <person name="Nagy L.G."/>
            <person name="Floudas D."/>
            <person name="Copeland A."/>
            <person name="Barry K.W."/>
            <person name="Cichocki N."/>
            <person name="Veneault-Fourrey C."/>
            <person name="LaButti K."/>
            <person name="Lindquist E.A."/>
            <person name="Lipzen A."/>
            <person name="Lundell T."/>
            <person name="Morin E."/>
            <person name="Murat C."/>
            <person name="Riley R."/>
            <person name="Ohm R."/>
            <person name="Sun H."/>
            <person name="Tunlid A."/>
            <person name="Henrissat B."/>
            <person name="Grigoriev I.V."/>
            <person name="Hibbett D.S."/>
            <person name="Martin F."/>
        </authorList>
    </citation>
    <scope>NUCLEOTIDE SEQUENCE [LARGE SCALE GENOMIC DNA]</scope>
    <source>
        <strain evidence="7">Zn</strain>
    </source>
</reference>
<evidence type="ECO:0000259" key="5">
    <source>
        <dbReference type="PROSITE" id="PS50048"/>
    </source>
</evidence>
<evidence type="ECO:0000256" key="3">
    <source>
        <dbReference type="ARBA" id="ARBA00023242"/>
    </source>
</evidence>
<dbReference type="InterPro" id="IPR007219">
    <property type="entry name" value="XnlR_reg_dom"/>
</dbReference>
<accession>A0A0C3G8V8</accession>
<dbReference type="GO" id="GO:0005634">
    <property type="term" value="C:nucleus"/>
    <property type="evidence" value="ECO:0007669"/>
    <property type="project" value="UniProtKB-SubCell"/>
</dbReference>
<reference evidence="6 7" key="1">
    <citation type="submission" date="2014-04" db="EMBL/GenBank/DDBJ databases">
        <authorList>
            <consortium name="DOE Joint Genome Institute"/>
            <person name="Kuo A."/>
            <person name="Martino E."/>
            <person name="Perotto S."/>
            <person name="Kohler A."/>
            <person name="Nagy L.G."/>
            <person name="Floudas D."/>
            <person name="Copeland A."/>
            <person name="Barry K.W."/>
            <person name="Cichocki N."/>
            <person name="Veneault-Fourrey C."/>
            <person name="LaButti K."/>
            <person name="Lindquist E.A."/>
            <person name="Lipzen A."/>
            <person name="Lundell T."/>
            <person name="Morin E."/>
            <person name="Murat C."/>
            <person name="Sun H."/>
            <person name="Tunlid A."/>
            <person name="Henrissat B."/>
            <person name="Grigoriev I.V."/>
            <person name="Hibbett D.S."/>
            <person name="Martin F."/>
            <person name="Nordberg H.P."/>
            <person name="Cantor M.N."/>
            <person name="Hua S.X."/>
        </authorList>
    </citation>
    <scope>NUCLEOTIDE SEQUENCE [LARGE SCALE GENOMIC DNA]</scope>
    <source>
        <strain evidence="6 7">Zn</strain>
    </source>
</reference>
<dbReference type="InterPro" id="IPR036864">
    <property type="entry name" value="Zn2-C6_fun-type_DNA-bd_sf"/>
</dbReference>
<evidence type="ECO:0000313" key="6">
    <source>
        <dbReference type="EMBL" id="KIM92620.1"/>
    </source>
</evidence>
<dbReference type="CDD" id="cd12148">
    <property type="entry name" value="fungal_TF_MHR"/>
    <property type="match status" value="1"/>
</dbReference>
<protein>
    <recommendedName>
        <fullName evidence="5">Zn(2)-C6 fungal-type domain-containing protein</fullName>
    </recommendedName>
</protein>
<sequence>MPYALRPVVADGSPKGGKPKRDKPTLTCTKCVEKKTKCDRGRPHCLACIRRGAVCVYLKRAEVIETTCPSSQTQPPSDTSTYDDSSLPRISAYSGNGSVISPPRYSVESLLSLMPYSVSRASNIYGIGSGNPFPNYWTLRGGFTEVVQVLPRKEQTEVLLEKYFESVDPIISIIDHSRFYHDYNALWLLDTSELSEADGPFLGLLLIMLAMATQFLILPKSSIKPSDQKEAAEFYACACHQSLQLSAYFNVTSVRTLQAMTLMTYYLLNDNRASDGWAFAGILVRQAYALGLNREPSRLDLELTTFEKQERRILWRAITCQDAFMSMILRLPPGTTHADVDVPAPFTEGNSATSHHIEAGFISGIHKLALLVQECISSPRSLSLPIATTPRRRSELLTRFRTIYSSMPDIFRGWNENSISELAGKNRRLVRQMLFFASNYWHCVMLVQAEGAEQSDNVGGNIPKVRSAIEAALEAIRPFFAFYNLLQDEASVWWVLCHKGFMAALILAGLLQQHGQRVQTSGNTASCKFSDPLFERAMTNVQRMIDILQSSAEQDETAQIRVNALRDYI</sequence>
<dbReference type="Pfam" id="PF00172">
    <property type="entry name" value="Zn_clus"/>
    <property type="match status" value="1"/>
</dbReference>
<feature type="domain" description="Zn(2)-C6 fungal-type" evidence="5">
    <location>
        <begin position="27"/>
        <end position="57"/>
    </location>
</feature>
<dbReference type="AlphaFoldDB" id="A0A0C3G8V8"/>
<dbReference type="PANTHER" id="PTHR31001">
    <property type="entry name" value="UNCHARACTERIZED TRANSCRIPTIONAL REGULATORY PROTEIN"/>
    <property type="match status" value="1"/>
</dbReference>
<keyword evidence="3" id="KW-0539">Nucleus</keyword>
<dbReference type="SMART" id="SM00906">
    <property type="entry name" value="Fungal_trans"/>
    <property type="match status" value="1"/>
</dbReference>
<dbReference type="Gene3D" id="4.10.240.10">
    <property type="entry name" value="Zn(2)-C6 fungal-type DNA-binding domain"/>
    <property type="match status" value="1"/>
</dbReference>
<dbReference type="HOGENOM" id="CLU_017004_1_0_1"/>
<dbReference type="OrthoDB" id="424974at2759"/>
<evidence type="ECO:0000256" key="4">
    <source>
        <dbReference type="SAM" id="MobiDB-lite"/>
    </source>
</evidence>
<dbReference type="SMART" id="SM00066">
    <property type="entry name" value="GAL4"/>
    <property type="match status" value="1"/>
</dbReference>
<dbReference type="CDD" id="cd00067">
    <property type="entry name" value="GAL4"/>
    <property type="match status" value="1"/>
</dbReference>
<dbReference type="GO" id="GO:0003677">
    <property type="term" value="F:DNA binding"/>
    <property type="evidence" value="ECO:0007669"/>
    <property type="project" value="InterPro"/>
</dbReference>
<dbReference type="InParanoid" id="A0A0C3G8V8"/>
<name>A0A0C3G8V8_OIDMZ</name>
<dbReference type="Proteomes" id="UP000054321">
    <property type="component" value="Unassembled WGS sequence"/>
</dbReference>
<proteinExistence type="predicted"/>
<dbReference type="PROSITE" id="PS50048">
    <property type="entry name" value="ZN2_CY6_FUNGAL_2"/>
    <property type="match status" value="1"/>
</dbReference>
<dbReference type="EMBL" id="KN832914">
    <property type="protein sequence ID" value="KIM92620.1"/>
    <property type="molecule type" value="Genomic_DNA"/>
</dbReference>
<evidence type="ECO:0000256" key="1">
    <source>
        <dbReference type="ARBA" id="ARBA00004123"/>
    </source>
</evidence>
<dbReference type="InterPro" id="IPR050613">
    <property type="entry name" value="Sec_Metabolite_Reg"/>
</dbReference>
<keyword evidence="7" id="KW-1185">Reference proteome</keyword>
<comment type="subcellular location">
    <subcellularLocation>
        <location evidence="1">Nucleus</location>
    </subcellularLocation>
</comment>
<dbReference type="InterPro" id="IPR001138">
    <property type="entry name" value="Zn2Cys6_DnaBD"/>
</dbReference>
<dbReference type="GO" id="GO:0006351">
    <property type="term" value="P:DNA-templated transcription"/>
    <property type="evidence" value="ECO:0007669"/>
    <property type="project" value="InterPro"/>
</dbReference>
<feature type="region of interest" description="Disordered" evidence="4">
    <location>
        <begin position="1"/>
        <end position="24"/>
    </location>
</feature>
<dbReference type="PANTHER" id="PTHR31001:SF81">
    <property type="entry name" value="ZN(II)2CYS6 TRANSCRIPTION FACTOR"/>
    <property type="match status" value="1"/>
</dbReference>
<dbReference type="SUPFAM" id="SSF57701">
    <property type="entry name" value="Zn2/Cys6 DNA-binding domain"/>
    <property type="match status" value="1"/>
</dbReference>
<dbReference type="STRING" id="913774.A0A0C3G8V8"/>
<dbReference type="GO" id="GO:0008270">
    <property type="term" value="F:zinc ion binding"/>
    <property type="evidence" value="ECO:0007669"/>
    <property type="project" value="InterPro"/>
</dbReference>
<evidence type="ECO:0000256" key="2">
    <source>
        <dbReference type="ARBA" id="ARBA00022723"/>
    </source>
</evidence>
<evidence type="ECO:0000313" key="7">
    <source>
        <dbReference type="Proteomes" id="UP000054321"/>
    </source>
</evidence>
<organism evidence="6 7">
    <name type="scientific">Oidiodendron maius (strain Zn)</name>
    <dbReference type="NCBI Taxonomy" id="913774"/>
    <lineage>
        <taxon>Eukaryota</taxon>
        <taxon>Fungi</taxon>
        <taxon>Dikarya</taxon>
        <taxon>Ascomycota</taxon>
        <taxon>Pezizomycotina</taxon>
        <taxon>Leotiomycetes</taxon>
        <taxon>Leotiomycetes incertae sedis</taxon>
        <taxon>Myxotrichaceae</taxon>
        <taxon>Oidiodendron</taxon>
    </lineage>
</organism>
<gene>
    <name evidence="6" type="ORF">OIDMADRAFT_139350</name>
</gene>
<dbReference type="Pfam" id="PF04082">
    <property type="entry name" value="Fungal_trans"/>
    <property type="match status" value="1"/>
</dbReference>
<keyword evidence="2" id="KW-0479">Metal-binding</keyword>
<dbReference type="GO" id="GO:0000981">
    <property type="term" value="F:DNA-binding transcription factor activity, RNA polymerase II-specific"/>
    <property type="evidence" value="ECO:0007669"/>
    <property type="project" value="InterPro"/>
</dbReference>